<evidence type="ECO:0000256" key="2">
    <source>
        <dbReference type="ARBA" id="ARBA00022448"/>
    </source>
</evidence>
<protein>
    <submittedName>
        <fullName evidence="7">Anion permease</fullName>
    </submittedName>
</protein>
<accession>A0A502F3P9</accession>
<evidence type="ECO:0000256" key="6">
    <source>
        <dbReference type="SAM" id="Phobius"/>
    </source>
</evidence>
<feature type="transmembrane region" description="Helical" evidence="6">
    <location>
        <begin position="138"/>
        <end position="164"/>
    </location>
</feature>
<comment type="caution">
    <text evidence="7">The sequence shown here is derived from an EMBL/GenBank/DDBJ whole genome shotgun (WGS) entry which is preliminary data.</text>
</comment>
<dbReference type="Pfam" id="PF01384">
    <property type="entry name" value="PHO4"/>
    <property type="match status" value="1"/>
</dbReference>
<evidence type="ECO:0000313" key="8">
    <source>
        <dbReference type="Proteomes" id="UP000317078"/>
    </source>
</evidence>
<feature type="transmembrane region" description="Helical" evidence="6">
    <location>
        <begin position="45"/>
        <end position="65"/>
    </location>
</feature>
<evidence type="ECO:0000256" key="3">
    <source>
        <dbReference type="ARBA" id="ARBA00022692"/>
    </source>
</evidence>
<keyword evidence="2" id="KW-0813">Transport</keyword>
<dbReference type="Proteomes" id="UP000317078">
    <property type="component" value="Unassembled WGS sequence"/>
</dbReference>
<keyword evidence="8" id="KW-1185">Reference proteome</keyword>
<feature type="transmembrane region" description="Helical" evidence="6">
    <location>
        <begin position="6"/>
        <end position="24"/>
    </location>
</feature>
<dbReference type="GO" id="GO:0005315">
    <property type="term" value="F:phosphate transmembrane transporter activity"/>
    <property type="evidence" value="ECO:0007669"/>
    <property type="project" value="InterPro"/>
</dbReference>
<gene>
    <name evidence="7" type="ORF">EAH89_27030</name>
</gene>
<dbReference type="OrthoDB" id="9779554at2"/>
<dbReference type="GO" id="GO:0016020">
    <property type="term" value="C:membrane"/>
    <property type="evidence" value="ECO:0007669"/>
    <property type="project" value="UniProtKB-SubCell"/>
</dbReference>
<dbReference type="RefSeq" id="WP_140886835.1">
    <property type="nucleotide sequence ID" value="NZ_RCZP01000051.1"/>
</dbReference>
<feature type="transmembrane region" description="Helical" evidence="6">
    <location>
        <begin position="112"/>
        <end position="132"/>
    </location>
</feature>
<dbReference type="GO" id="GO:0035435">
    <property type="term" value="P:phosphate ion transmembrane transport"/>
    <property type="evidence" value="ECO:0007669"/>
    <property type="project" value="TreeGrafter"/>
</dbReference>
<evidence type="ECO:0000256" key="4">
    <source>
        <dbReference type="ARBA" id="ARBA00022989"/>
    </source>
</evidence>
<evidence type="ECO:0000313" key="7">
    <source>
        <dbReference type="EMBL" id="TPG44785.1"/>
    </source>
</evidence>
<proteinExistence type="predicted"/>
<dbReference type="EMBL" id="RCZP01000051">
    <property type="protein sequence ID" value="TPG44785.1"/>
    <property type="molecule type" value="Genomic_DNA"/>
</dbReference>
<evidence type="ECO:0000256" key="1">
    <source>
        <dbReference type="ARBA" id="ARBA00004141"/>
    </source>
</evidence>
<feature type="transmembrane region" description="Helical" evidence="6">
    <location>
        <begin position="309"/>
        <end position="330"/>
    </location>
</feature>
<keyword evidence="3 6" id="KW-0812">Transmembrane</keyword>
<name>A0A502F3P9_9PROT</name>
<organism evidence="7 8">
    <name type="scientific">Muricoccus nepalensis</name>
    <dbReference type="NCBI Taxonomy" id="1854500"/>
    <lineage>
        <taxon>Bacteria</taxon>
        <taxon>Pseudomonadati</taxon>
        <taxon>Pseudomonadota</taxon>
        <taxon>Alphaproteobacteria</taxon>
        <taxon>Acetobacterales</taxon>
        <taxon>Roseomonadaceae</taxon>
        <taxon>Muricoccus</taxon>
    </lineage>
</organism>
<comment type="subcellular location">
    <subcellularLocation>
        <location evidence="1">Membrane</location>
        <topology evidence="1">Multi-pass membrane protein</topology>
    </subcellularLocation>
</comment>
<keyword evidence="5 6" id="KW-0472">Membrane</keyword>
<sequence length="336" mass="34825">MTTMTIGLPFLIGLIAIALFFDFLNGLHDAANAIATVVSTRVLSPAVAVVWSAFFNFIAFLFFGLHVAGTIGKGIVDVGVADPLVVGGALLGAIAWNLATWAWGLPSSSSHALVGGLIGAAMAKAGPAAVIWGGVGTIAAFVVISPVLGFLLALALVLATTWAVRRSTPFAVDRHFRVMQLLSSCLFSLGHGGNDAQKTMGIIAVLLYSQGMLGAEFHVPFWVVISCHAAMAMGTLMGGWRIVRTMGSRITELRPIQGFCAETGGAMALFGATWLGIPVSTTHTITGSIVGVGAARRASAVRWGVARRIVWAWVVTIPAAAAVGAAGYWLGWLVAG</sequence>
<feature type="transmembrane region" description="Helical" evidence="6">
    <location>
        <begin position="85"/>
        <end position="105"/>
    </location>
</feature>
<dbReference type="PANTHER" id="PTHR11101:SF80">
    <property type="entry name" value="PHOSPHATE TRANSPORTER"/>
    <property type="match status" value="1"/>
</dbReference>
<reference evidence="7 8" key="1">
    <citation type="journal article" date="2019" name="Environ. Microbiol.">
        <title>Species interactions and distinct microbial communities in high Arctic permafrost affected cryosols are associated with the CH4 and CO2 gas fluxes.</title>
        <authorList>
            <person name="Altshuler I."/>
            <person name="Hamel J."/>
            <person name="Turney S."/>
            <person name="Magnuson E."/>
            <person name="Levesque R."/>
            <person name="Greer C."/>
            <person name="Whyte L.G."/>
        </authorList>
    </citation>
    <scope>NUCLEOTIDE SEQUENCE [LARGE SCALE GENOMIC DNA]</scope>
    <source>
        <strain evidence="7 8">S9.3B</strain>
    </source>
</reference>
<dbReference type="AlphaFoldDB" id="A0A502F3P9"/>
<feature type="transmembrane region" description="Helical" evidence="6">
    <location>
        <begin position="219"/>
        <end position="240"/>
    </location>
</feature>
<evidence type="ECO:0000256" key="5">
    <source>
        <dbReference type="ARBA" id="ARBA00023136"/>
    </source>
</evidence>
<keyword evidence="4 6" id="KW-1133">Transmembrane helix</keyword>
<dbReference type="PANTHER" id="PTHR11101">
    <property type="entry name" value="PHOSPHATE TRANSPORTER"/>
    <property type="match status" value="1"/>
</dbReference>
<dbReference type="InterPro" id="IPR001204">
    <property type="entry name" value="Phos_transporter"/>
</dbReference>